<accession>A0A382K2Y3</accession>
<dbReference type="AlphaFoldDB" id="A0A382K2Y3"/>
<protein>
    <submittedName>
        <fullName evidence="1">Uncharacterized protein</fullName>
    </submittedName>
</protein>
<reference evidence="1" key="1">
    <citation type="submission" date="2018-05" db="EMBL/GenBank/DDBJ databases">
        <authorList>
            <person name="Lanie J.A."/>
            <person name="Ng W.-L."/>
            <person name="Kazmierczak K.M."/>
            <person name="Andrzejewski T.M."/>
            <person name="Davidsen T.M."/>
            <person name="Wayne K.J."/>
            <person name="Tettelin H."/>
            <person name="Glass J.I."/>
            <person name="Rusch D."/>
            <person name="Podicherti R."/>
            <person name="Tsui H.-C.T."/>
            <person name="Winkler M.E."/>
        </authorList>
    </citation>
    <scope>NUCLEOTIDE SEQUENCE</scope>
</reference>
<dbReference type="EMBL" id="UINC01077576">
    <property type="protein sequence ID" value="SVC17822.1"/>
    <property type="molecule type" value="Genomic_DNA"/>
</dbReference>
<gene>
    <name evidence="1" type="ORF">METZ01_LOCUS270676</name>
</gene>
<organism evidence="1">
    <name type="scientific">marine metagenome</name>
    <dbReference type="NCBI Taxonomy" id="408172"/>
    <lineage>
        <taxon>unclassified sequences</taxon>
        <taxon>metagenomes</taxon>
        <taxon>ecological metagenomes</taxon>
    </lineage>
</organism>
<name>A0A382K2Y3_9ZZZZ</name>
<dbReference type="InterPro" id="IPR024364">
    <property type="entry name" value="Baseplate_phage_T4-like"/>
</dbReference>
<dbReference type="Pfam" id="PF12322">
    <property type="entry name" value="T4_baseplate"/>
    <property type="match status" value="1"/>
</dbReference>
<evidence type="ECO:0000313" key="1">
    <source>
        <dbReference type="EMBL" id="SVC17822.1"/>
    </source>
</evidence>
<proteinExistence type="predicted"/>
<sequence>MPETTFPTEVIDLPSKGYFYPEKSPLSSGQVELKYMTAKDEDVLTSQNLIAKGVVLDVLLANLIVDKNIKVSDLLIGDKNALLIAARVLAYGKEYEFEVISPVTGEPTTHTLDLTTLKDVSVDFSKMPKGKNAFEFTLPTSKRVIKYKLLTSGDVDDIDRQAKSLSKISDIDRTLTTRLKSMIIEVDGNTEKQDVSKFVDNEFFAVDSLAFREYVADSTPDIDLEISVDIDGEEVEVTVPMTVQFFWPSSRV</sequence>